<dbReference type="SUPFAM" id="SSF56574">
    <property type="entry name" value="Serpins"/>
    <property type="match status" value="1"/>
</dbReference>
<dbReference type="InterPro" id="IPR036186">
    <property type="entry name" value="Serpin_sf"/>
</dbReference>
<gene>
    <name evidence="8" type="ORF">B4U80_12027</name>
</gene>
<dbReference type="InterPro" id="IPR000215">
    <property type="entry name" value="Serpin_fam"/>
</dbReference>
<proteinExistence type="inferred from homology"/>
<evidence type="ECO:0000256" key="2">
    <source>
        <dbReference type="ARBA" id="ARBA00022690"/>
    </source>
</evidence>
<name>A0A443RZL7_9ACAR</name>
<dbReference type="Pfam" id="PF00079">
    <property type="entry name" value="Serpin"/>
    <property type="match status" value="1"/>
</dbReference>
<dbReference type="Proteomes" id="UP000288716">
    <property type="component" value="Unassembled WGS sequence"/>
</dbReference>
<dbReference type="PANTHER" id="PTHR11461">
    <property type="entry name" value="SERINE PROTEASE INHIBITOR, SERPIN"/>
    <property type="match status" value="1"/>
</dbReference>
<dbReference type="OrthoDB" id="9518664at2759"/>
<evidence type="ECO:0000259" key="7">
    <source>
        <dbReference type="SMART" id="SM00093"/>
    </source>
</evidence>
<evidence type="ECO:0000313" key="8">
    <source>
        <dbReference type="EMBL" id="RWS20706.1"/>
    </source>
</evidence>
<sequence length="393" mass="44589">MAIKIINTSIILLFWIVITVATEFNEVEEYRKVGKVSQDYGIKLMRSLVENKDENPSFDTLNMLLSTSALLAGCSLSDRKVLFKANHFETAYNEADEALDAVLKLNFHGLHTSKTIFVVSAKFDVTYPFFSFLAKYPYAYLKIGVDLENDTKEETAELLAEIANITADKAILEKFGNSLKLGKAEKLIMLHGNHFERKFKLAFNKSKTVNGTFLNFGTQETTVPFMKMKSEFRHYADDYFSALEIPFDNGDKLIIFLPNKNDGYKYIMNNMTQATIHMTLQKMKMKSIHISIPKFKIISEKRMDSFEKDSDHKWITSSKASFEGISGGPGLYFSNVVIVTSFELNENGLRYTSISTSGSERSNEAEFDANHPFIYFVLTNFSIALNCGVINKL</sequence>
<evidence type="ECO:0000256" key="3">
    <source>
        <dbReference type="ARBA" id="ARBA00022900"/>
    </source>
</evidence>
<evidence type="ECO:0000256" key="1">
    <source>
        <dbReference type="ARBA" id="ARBA00009500"/>
    </source>
</evidence>
<dbReference type="InterPro" id="IPR042185">
    <property type="entry name" value="Serpin_sf_2"/>
</dbReference>
<comment type="similarity">
    <text evidence="1 5">Belongs to the serpin family.</text>
</comment>
<dbReference type="InterPro" id="IPR042178">
    <property type="entry name" value="Serpin_sf_1"/>
</dbReference>
<keyword evidence="4" id="KW-0325">Glycoprotein</keyword>
<keyword evidence="3" id="KW-0722">Serine protease inhibitor</keyword>
<dbReference type="Gene3D" id="3.30.497.10">
    <property type="entry name" value="Antithrombin, subunit I, domain 2"/>
    <property type="match status" value="1"/>
</dbReference>
<dbReference type="Gene3D" id="2.30.39.10">
    <property type="entry name" value="Alpha-1-antitrypsin, domain 1"/>
    <property type="match status" value="1"/>
</dbReference>
<dbReference type="InterPro" id="IPR023796">
    <property type="entry name" value="Serpin_dom"/>
</dbReference>
<reference evidence="8 9" key="1">
    <citation type="journal article" date="2018" name="Gigascience">
        <title>Genomes of trombidid mites reveal novel predicted allergens and laterally-transferred genes associated with secondary metabolism.</title>
        <authorList>
            <person name="Dong X."/>
            <person name="Chaisiri K."/>
            <person name="Xia D."/>
            <person name="Armstrong S.D."/>
            <person name="Fang Y."/>
            <person name="Donnelly M.J."/>
            <person name="Kadowaki T."/>
            <person name="McGarry J.W."/>
            <person name="Darby A.C."/>
            <person name="Makepeace B.L."/>
        </authorList>
    </citation>
    <scope>NUCLEOTIDE SEQUENCE [LARGE SCALE GENOMIC DNA]</scope>
    <source>
        <strain evidence="8">UoL-UT</strain>
    </source>
</reference>
<dbReference type="EMBL" id="NCKV01015936">
    <property type="protein sequence ID" value="RWS20706.1"/>
    <property type="molecule type" value="Genomic_DNA"/>
</dbReference>
<comment type="caution">
    <text evidence="8">The sequence shown here is derived from an EMBL/GenBank/DDBJ whole genome shotgun (WGS) entry which is preliminary data.</text>
</comment>
<dbReference type="InterPro" id="IPR023795">
    <property type="entry name" value="Serpin_CS"/>
</dbReference>
<evidence type="ECO:0000256" key="5">
    <source>
        <dbReference type="RuleBase" id="RU000411"/>
    </source>
</evidence>
<dbReference type="AlphaFoldDB" id="A0A443RZL7"/>
<organism evidence="8 9">
    <name type="scientific">Leptotrombidium deliense</name>
    <dbReference type="NCBI Taxonomy" id="299467"/>
    <lineage>
        <taxon>Eukaryota</taxon>
        <taxon>Metazoa</taxon>
        <taxon>Ecdysozoa</taxon>
        <taxon>Arthropoda</taxon>
        <taxon>Chelicerata</taxon>
        <taxon>Arachnida</taxon>
        <taxon>Acari</taxon>
        <taxon>Acariformes</taxon>
        <taxon>Trombidiformes</taxon>
        <taxon>Prostigmata</taxon>
        <taxon>Anystina</taxon>
        <taxon>Parasitengona</taxon>
        <taxon>Trombiculoidea</taxon>
        <taxon>Trombiculidae</taxon>
        <taxon>Leptotrombidium</taxon>
    </lineage>
</organism>
<feature type="domain" description="Serpin" evidence="7">
    <location>
        <begin position="42"/>
        <end position="392"/>
    </location>
</feature>
<evidence type="ECO:0000313" key="9">
    <source>
        <dbReference type="Proteomes" id="UP000288716"/>
    </source>
</evidence>
<keyword evidence="2" id="KW-0646">Protease inhibitor</keyword>
<feature type="chain" id="PRO_5019470164" evidence="6">
    <location>
        <begin position="22"/>
        <end position="393"/>
    </location>
</feature>
<accession>A0A443RZL7</accession>
<dbReference type="VEuPathDB" id="VectorBase:LDEU011334"/>
<dbReference type="PANTHER" id="PTHR11461:SF211">
    <property type="entry name" value="GH10112P-RELATED"/>
    <property type="match status" value="1"/>
</dbReference>
<evidence type="ECO:0000256" key="4">
    <source>
        <dbReference type="ARBA" id="ARBA00023180"/>
    </source>
</evidence>
<keyword evidence="9" id="KW-1185">Reference proteome</keyword>
<dbReference type="GO" id="GO:0005615">
    <property type="term" value="C:extracellular space"/>
    <property type="evidence" value="ECO:0007669"/>
    <property type="project" value="InterPro"/>
</dbReference>
<dbReference type="PROSITE" id="PS00284">
    <property type="entry name" value="SERPIN"/>
    <property type="match status" value="1"/>
</dbReference>
<evidence type="ECO:0000256" key="6">
    <source>
        <dbReference type="SAM" id="SignalP"/>
    </source>
</evidence>
<protein>
    <submittedName>
        <fullName evidence="8">Leukocyte elastase inhibitor-like protein</fullName>
    </submittedName>
</protein>
<dbReference type="GO" id="GO:0004867">
    <property type="term" value="F:serine-type endopeptidase inhibitor activity"/>
    <property type="evidence" value="ECO:0007669"/>
    <property type="project" value="UniProtKB-KW"/>
</dbReference>
<dbReference type="SMART" id="SM00093">
    <property type="entry name" value="SERPIN"/>
    <property type="match status" value="1"/>
</dbReference>
<keyword evidence="6" id="KW-0732">Signal</keyword>
<feature type="signal peptide" evidence="6">
    <location>
        <begin position="1"/>
        <end position="21"/>
    </location>
</feature>